<keyword evidence="5" id="KW-1185">Reference proteome</keyword>
<dbReference type="Proteomes" id="UP000054266">
    <property type="component" value="Unassembled WGS sequence"/>
</dbReference>
<evidence type="ECO:0000313" key="4">
    <source>
        <dbReference type="EMBL" id="KIW66900.1"/>
    </source>
</evidence>
<dbReference type="Pfam" id="PF05368">
    <property type="entry name" value="NmrA"/>
    <property type="match status" value="1"/>
</dbReference>
<proteinExistence type="predicted"/>
<dbReference type="STRING" id="5601.A0A0D2FJG9"/>
<dbReference type="Gene3D" id="3.90.25.10">
    <property type="entry name" value="UDP-galactose 4-epimerase, domain 1"/>
    <property type="match status" value="1"/>
</dbReference>
<gene>
    <name evidence="4" type="ORF">PV04_06189</name>
</gene>
<organism evidence="4 5">
    <name type="scientific">Phialophora macrospora</name>
    <dbReference type="NCBI Taxonomy" id="1851006"/>
    <lineage>
        <taxon>Eukaryota</taxon>
        <taxon>Fungi</taxon>
        <taxon>Dikarya</taxon>
        <taxon>Ascomycota</taxon>
        <taxon>Pezizomycotina</taxon>
        <taxon>Eurotiomycetes</taxon>
        <taxon>Chaetothyriomycetidae</taxon>
        <taxon>Chaetothyriales</taxon>
        <taxon>Herpotrichiellaceae</taxon>
        <taxon>Phialophora</taxon>
    </lineage>
</organism>
<evidence type="ECO:0000256" key="2">
    <source>
        <dbReference type="ARBA" id="ARBA00023002"/>
    </source>
</evidence>
<dbReference type="AlphaFoldDB" id="A0A0D2FJG9"/>
<accession>A0A0D2FJG9</accession>
<dbReference type="PANTHER" id="PTHR47706">
    <property type="entry name" value="NMRA-LIKE FAMILY PROTEIN"/>
    <property type="match status" value="1"/>
</dbReference>
<reference evidence="4 5" key="1">
    <citation type="submission" date="2015-01" db="EMBL/GenBank/DDBJ databases">
        <title>The Genome Sequence of Capronia semiimmersa CBS27337.</title>
        <authorList>
            <consortium name="The Broad Institute Genomics Platform"/>
            <person name="Cuomo C."/>
            <person name="de Hoog S."/>
            <person name="Gorbushina A."/>
            <person name="Stielow B."/>
            <person name="Teixiera M."/>
            <person name="Abouelleil A."/>
            <person name="Chapman S.B."/>
            <person name="Priest M."/>
            <person name="Young S.K."/>
            <person name="Wortman J."/>
            <person name="Nusbaum C."/>
            <person name="Birren B."/>
        </authorList>
    </citation>
    <scope>NUCLEOTIDE SEQUENCE [LARGE SCALE GENOMIC DNA]</scope>
    <source>
        <strain evidence="4 5">CBS 27337</strain>
    </source>
</reference>
<dbReference type="InterPro" id="IPR036291">
    <property type="entry name" value="NAD(P)-bd_dom_sf"/>
</dbReference>
<keyword evidence="1" id="KW-0521">NADP</keyword>
<name>A0A0D2FJG9_9EURO</name>
<dbReference type="InterPro" id="IPR008030">
    <property type="entry name" value="NmrA-like"/>
</dbReference>
<evidence type="ECO:0000259" key="3">
    <source>
        <dbReference type="Pfam" id="PF05368"/>
    </source>
</evidence>
<evidence type="ECO:0000313" key="5">
    <source>
        <dbReference type="Proteomes" id="UP000054266"/>
    </source>
</evidence>
<dbReference type="Gene3D" id="3.40.50.720">
    <property type="entry name" value="NAD(P)-binding Rossmann-like Domain"/>
    <property type="match status" value="1"/>
</dbReference>
<dbReference type="GO" id="GO:0016491">
    <property type="term" value="F:oxidoreductase activity"/>
    <property type="evidence" value="ECO:0007669"/>
    <property type="project" value="UniProtKB-KW"/>
</dbReference>
<dbReference type="HOGENOM" id="CLU_058266_0_0_1"/>
<evidence type="ECO:0000256" key="1">
    <source>
        <dbReference type="ARBA" id="ARBA00022857"/>
    </source>
</evidence>
<dbReference type="SUPFAM" id="SSF51735">
    <property type="entry name" value="NAD(P)-binding Rossmann-fold domains"/>
    <property type="match status" value="1"/>
</dbReference>
<sequence>MEQRFVPSPGKPVIAVAGATGDLGTRLASTFLSPELRDRLSGFVSLARRPTPRTETWKDLGAEIRIIDDQSDEDDLVMALDGVDVLVNAISTAGATLRDMLANALPRTSVKLYFPSEFGVDHTLHDFNIPEWDGKKRHYELAKKVQQRGSGIRVCRLFVGLFLHSGIAPWYGFHTSKGVYQAVGSLDQSISYTEISDIARVVCGLAERAVRGEKVPEELRIAGSHASFRQIAQIMSAAGSGDVELKTVDLNSYRDKALSRNYEDRGAIVCLRFVMGDGRVDYRAKDEGGLGNDNEVVNPGQGEFVWKSVEDLAHETNGRPNSDA</sequence>
<dbReference type="EMBL" id="KN846959">
    <property type="protein sequence ID" value="KIW66900.1"/>
    <property type="molecule type" value="Genomic_DNA"/>
</dbReference>
<feature type="domain" description="NmrA-like" evidence="3">
    <location>
        <begin position="12"/>
        <end position="253"/>
    </location>
</feature>
<protein>
    <recommendedName>
        <fullName evidence="3">NmrA-like domain-containing protein</fullName>
    </recommendedName>
</protein>
<dbReference type="PANTHER" id="PTHR47706:SF9">
    <property type="entry name" value="NMRA-LIKE DOMAIN-CONTAINING PROTEIN-RELATED"/>
    <property type="match status" value="1"/>
</dbReference>
<keyword evidence="2" id="KW-0560">Oxidoreductase</keyword>
<dbReference type="InterPro" id="IPR051609">
    <property type="entry name" value="NmrA/Isoflavone_reductase-like"/>
</dbReference>